<feature type="repeat" description="ANK" evidence="3">
    <location>
        <begin position="229"/>
        <end position="261"/>
    </location>
</feature>
<dbReference type="PANTHER" id="PTHR24198:SF194">
    <property type="entry name" value="INVERSIN-A"/>
    <property type="match status" value="1"/>
</dbReference>
<dbReference type="SMART" id="SM00248">
    <property type="entry name" value="ANK"/>
    <property type="match status" value="5"/>
</dbReference>
<evidence type="ECO:0000256" key="1">
    <source>
        <dbReference type="ARBA" id="ARBA00022737"/>
    </source>
</evidence>
<sequence length="291" mass="31291">MPLPRMLLLLSVLSALLIGGCGQREDAAADALAELTQRKVSIDIDGLKTATQSRSLDGAYLFAAIGFFDSISDADLKAALKHAATSSNYGLAVMLERPGSNVQFSSSELQDSLDLSVRRGSRLLVSALIRHGARPGTDTLFRAAYADDFEMTRMLLQHNNDFSIGRNGEALRMAARVGNLQTLKAFVEIGEAPQEQVNQALLYAALTEQVAVVEYLVTSGVPVNHPDSDGCTALHYLAADAPVESVRYLVEHGAQVNPVCRGKETPLKWAHYGDNQPVIAYLLSVGAEPLP</sequence>
<evidence type="ECO:0000313" key="4">
    <source>
        <dbReference type="EMBL" id="SDU32613.1"/>
    </source>
</evidence>
<dbReference type="Pfam" id="PF12796">
    <property type="entry name" value="Ank_2"/>
    <property type="match status" value="1"/>
</dbReference>
<dbReference type="PROSITE" id="PS50088">
    <property type="entry name" value="ANK_REPEAT"/>
    <property type="match status" value="1"/>
</dbReference>
<keyword evidence="2 3" id="KW-0040">ANK repeat</keyword>
<evidence type="ECO:0000313" key="5">
    <source>
        <dbReference type="Proteomes" id="UP000243924"/>
    </source>
</evidence>
<evidence type="ECO:0000256" key="3">
    <source>
        <dbReference type="PROSITE-ProRule" id="PRU00023"/>
    </source>
</evidence>
<keyword evidence="1" id="KW-0677">Repeat</keyword>
<dbReference type="PROSITE" id="PS50297">
    <property type="entry name" value="ANK_REP_REGION"/>
    <property type="match status" value="1"/>
</dbReference>
<name>A0A1H2HL97_9GAMM</name>
<dbReference type="STRING" id="1434072.SAMN05216210_3129"/>
<gene>
    <name evidence="4" type="ORF">SAMN05216210_3129</name>
</gene>
<dbReference type="InterPro" id="IPR036770">
    <property type="entry name" value="Ankyrin_rpt-contain_sf"/>
</dbReference>
<accession>A0A1H2HL97</accession>
<dbReference type="AlphaFoldDB" id="A0A1H2HL97"/>
<organism evidence="4 5">
    <name type="scientific">Halopseudomonas salegens</name>
    <dbReference type="NCBI Taxonomy" id="1434072"/>
    <lineage>
        <taxon>Bacteria</taxon>
        <taxon>Pseudomonadati</taxon>
        <taxon>Pseudomonadota</taxon>
        <taxon>Gammaproteobacteria</taxon>
        <taxon>Pseudomonadales</taxon>
        <taxon>Pseudomonadaceae</taxon>
        <taxon>Halopseudomonas</taxon>
    </lineage>
</organism>
<dbReference type="RefSeq" id="WP_092388726.1">
    <property type="nucleotide sequence ID" value="NZ_LT629787.1"/>
</dbReference>
<dbReference type="EMBL" id="LT629787">
    <property type="protein sequence ID" value="SDU32613.1"/>
    <property type="molecule type" value="Genomic_DNA"/>
</dbReference>
<reference evidence="5" key="1">
    <citation type="submission" date="2016-10" db="EMBL/GenBank/DDBJ databases">
        <authorList>
            <person name="Varghese N."/>
            <person name="Submissions S."/>
        </authorList>
    </citation>
    <scope>NUCLEOTIDE SEQUENCE [LARGE SCALE GENOMIC DNA]</scope>
    <source>
        <strain evidence="5">CECT 8338</strain>
    </source>
</reference>
<dbReference type="Proteomes" id="UP000243924">
    <property type="component" value="Chromosome I"/>
</dbReference>
<evidence type="ECO:0000256" key="2">
    <source>
        <dbReference type="ARBA" id="ARBA00023043"/>
    </source>
</evidence>
<proteinExistence type="predicted"/>
<dbReference type="PANTHER" id="PTHR24198">
    <property type="entry name" value="ANKYRIN REPEAT AND PROTEIN KINASE DOMAIN-CONTAINING PROTEIN"/>
    <property type="match status" value="1"/>
</dbReference>
<dbReference type="InterPro" id="IPR002110">
    <property type="entry name" value="Ankyrin_rpt"/>
</dbReference>
<dbReference type="OrthoDB" id="6874597at2"/>
<keyword evidence="5" id="KW-1185">Reference proteome</keyword>
<dbReference type="PROSITE" id="PS51257">
    <property type="entry name" value="PROKAR_LIPOPROTEIN"/>
    <property type="match status" value="1"/>
</dbReference>
<protein>
    <submittedName>
        <fullName evidence="4">Ankyrin repeat-containing protein</fullName>
    </submittedName>
</protein>
<dbReference type="Gene3D" id="1.25.40.20">
    <property type="entry name" value="Ankyrin repeat-containing domain"/>
    <property type="match status" value="1"/>
</dbReference>
<dbReference type="SUPFAM" id="SSF48403">
    <property type="entry name" value="Ankyrin repeat"/>
    <property type="match status" value="1"/>
</dbReference>